<dbReference type="SMART" id="SM00046">
    <property type="entry name" value="DAGKc"/>
    <property type="match status" value="1"/>
</dbReference>
<dbReference type="EMBL" id="KE504139">
    <property type="protein sequence ID" value="EPT01779.1"/>
    <property type="molecule type" value="Genomic_DNA"/>
</dbReference>
<name>S8EF27_FOMSC</name>
<dbReference type="InParanoid" id="S8EF27"/>
<dbReference type="GO" id="GO:0001727">
    <property type="term" value="F:lipid kinase activity"/>
    <property type="evidence" value="ECO:0007669"/>
    <property type="project" value="TreeGrafter"/>
</dbReference>
<reference evidence="2 3" key="1">
    <citation type="journal article" date="2012" name="Science">
        <title>The Paleozoic origin of enzymatic lignin decomposition reconstructed from 31 fungal genomes.</title>
        <authorList>
            <person name="Floudas D."/>
            <person name="Binder M."/>
            <person name="Riley R."/>
            <person name="Barry K."/>
            <person name="Blanchette R.A."/>
            <person name="Henrissat B."/>
            <person name="Martinez A.T."/>
            <person name="Otillar R."/>
            <person name="Spatafora J.W."/>
            <person name="Yadav J.S."/>
            <person name="Aerts A."/>
            <person name="Benoit I."/>
            <person name="Boyd A."/>
            <person name="Carlson A."/>
            <person name="Copeland A."/>
            <person name="Coutinho P.M."/>
            <person name="de Vries R.P."/>
            <person name="Ferreira P."/>
            <person name="Findley K."/>
            <person name="Foster B."/>
            <person name="Gaskell J."/>
            <person name="Glotzer D."/>
            <person name="Gorecki P."/>
            <person name="Heitman J."/>
            <person name="Hesse C."/>
            <person name="Hori C."/>
            <person name="Igarashi K."/>
            <person name="Jurgens J.A."/>
            <person name="Kallen N."/>
            <person name="Kersten P."/>
            <person name="Kohler A."/>
            <person name="Kuees U."/>
            <person name="Kumar T.K.A."/>
            <person name="Kuo A."/>
            <person name="LaButti K."/>
            <person name="Larrondo L.F."/>
            <person name="Lindquist E."/>
            <person name="Ling A."/>
            <person name="Lombard V."/>
            <person name="Lucas S."/>
            <person name="Lundell T."/>
            <person name="Martin R."/>
            <person name="McLaughlin D.J."/>
            <person name="Morgenstern I."/>
            <person name="Morin E."/>
            <person name="Murat C."/>
            <person name="Nagy L.G."/>
            <person name="Nolan M."/>
            <person name="Ohm R.A."/>
            <person name="Patyshakuliyeva A."/>
            <person name="Rokas A."/>
            <person name="Ruiz-Duenas F.J."/>
            <person name="Sabat G."/>
            <person name="Salamov A."/>
            <person name="Samejima M."/>
            <person name="Schmutz J."/>
            <person name="Slot J.C."/>
            <person name="St John F."/>
            <person name="Stenlid J."/>
            <person name="Sun H."/>
            <person name="Sun S."/>
            <person name="Syed K."/>
            <person name="Tsang A."/>
            <person name="Wiebenga A."/>
            <person name="Young D."/>
            <person name="Pisabarro A."/>
            <person name="Eastwood D.C."/>
            <person name="Martin F."/>
            <person name="Cullen D."/>
            <person name="Grigoriev I.V."/>
            <person name="Hibbett D.S."/>
        </authorList>
    </citation>
    <scope>NUCLEOTIDE SEQUENCE</scope>
    <source>
        <strain evidence="3">FP-58527</strain>
    </source>
</reference>
<dbReference type="PANTHER" id="PTHR12358">
    <property type="entry name" value="SPHINGOSINE KINASE"/>
    <property type="match status" value="1"/>
</dbReference>
<dbReference type="STRING" id="743788.S8EF27"/>
<accession>S8EF27</accession>
<dbReference type="PANTHER" id="PTHR12358:SF105">
    <property type="entry name" value="DAGKC DOMAIN-CONTAINING PROTEIN"/>
    <property type="match status" value="1"/>
</dbReference>
<protein>
    <recommendedName>
        <fullName evidence="1">DAGKc domain-containing protein</fullName>
    </recommendedName>
</protein>
<dbReference type="GO" id="GO:0005737">
    <property type="term" value="C:cytoplasm"/>
    <property type="evidence" value="ECO:0007669"/>
    <property type="project" value="TreeGrafter"/>
</dbReference>
<dbReference type="GO" id="GO:0016020">
    <property type="term" value="C:membrane"/>
    <property type="evidence" value="ECO:0007669"/>
    <property type="project" value="TreeGrafter"/>
</dbReference>
<dbReference type="InterPro" id="IPR017438">
    <property type="entry name" value="ATP-NAD_kinase_N"/>
</dbReference>
<proteinExistence type="predicted"/>
<sequence>MPTLLIYNPVSGGRTAEHFVNTHVLPLLEHAHLKPDAVLATEHAGHAGAFVTTYLEEHAGPFKIVLAAGDGTLHEVIEALTNTPPKGQRAAAPPARLSFALVPCGTANALYASFFPPADGGDEDETAYKLRSVRALVDGRPSAPLTLALTSLHSPPNKRAPRAPRVAVSAVVASTALHASILADSEKMRAEVPGLERFQRAAAQNLTRWYAASVTFFPTAAAGVVEVYDPATRAFVPHPASTEDDPIVDLAGPFAYFVAVVNVDRLEPKFRIAPLWRDIEPQGAAMDVVVLRPERDPSTRMDSEEMREAFAEKLKGVLGGAYQDGAHVGLTYAEDGCVRDDGEGWSVVEYFRCGGWEWEPDDIDDRAHLVCADGDIHEIEKGGKATCTAVTPADDKSGFAVYV</sequence>
<dbReference type="SUPFAM" id="SSF111331">
    <property type="entry name" value="NAD kinase/diacylglycerol kinase-like"/>
    <property type="match status" value="1"/>
</dbReference>
<organism evidence="2 3">
    <name type="scientific">Fomitopsis schrenkii</name>
    <name type="common">Brown rot fungus</name>
    <dbReference type="NCBI Taxonomy" id="2126942"/>
    <lineage>
        <taxon>Eukaryota</taxon>
        <taxon>Fungi</taxon>
        <taxon>Dikarya</taxon>
        <taxon>Basidiomycota</taxon>
        <taxon>Agaricomycotina</taxon>
        <taxon>Agaricomycetes</taxon>
        <taxon>Polyporales</taxon>
        <taxon>Fomitopsis</taxon>
    </lineage>
</organism>
<feature type="domain" description="DAGKc" evidence="1">
    <location>
        <begin position="1"/>
        <end position="154"/>
    </location>
</feature>
<dbReference type="PROSITE" id="PS50146">
    <property type="entry name" value="DAGK"/>
    <property type="match status" value="1"/>
</dbReference>
<dbReference type="InterPro" id="IPR001206">
    <property type="entry name" value="Diacylglycerol_kinase_cat_dom"/>
</dbReference>
<gene>
    <name evidence="2" type="ORF">FOMPIDRAFT_1119427</name>
</gene>
<dbReference type="Gene3D" id="3.40.50.10330">
    <property type="entry name" value="Probable inorganic polyphosphate/atp-NAD kinase, domain 1"/>
    <property type="match status" value="1"/>
</dbReference>
<keyword evidence="3" id="KW-1185">Reference proteome</keyword>
<dbReference type="GO" id="GO:0046512">
    <property type="term" value="P:sphingosine biosynthetic process"/>
    <property type="evidence" value="ECO:0007669"/>
    <property type="project" value="TreeGrafter"/>
</dbReference>
<dbReference type="OrthoDB" id="336240at2759"/>
<evidence type="ECO:0000259" key="1">
    <source>
        <dbReference type="PROSITE" id="PS50146"/>
    </source>
</evidence>
<dbReference type="HOGENOM" id="CLU_048757_0_0_1"/>
<evidence type="ECO:0000313" key="3">
    <source>
        <dbReference type="Proteomes" id="UP000015241"/>
    </source>
</evidence>
<dbReference type="InterPro" id="IPR016064">
    <property type="entry name" value="NAD/diacylglycerol_kinase_sf"/>
</dbReference>
<dbReference type="Pfam" id="PF00781">
    <property type="entry name" value="DAGK_cat"/>
    <property type="match status" value="1"/>
</dbReference>
<dbReference type="Proteomes" id="UP000015241">
    <property type="component" value="Unassembled WGS sequence"/>
</dbReference>
<evidence type="ECO:0000313" key="2">
    <source>
        <dbReference type="EMBL" id="EPT01779.1"/>
    </source>
</evidence>
<dbReference type="InterPro" id="IPR050187">
    <property type="entry name" value="Lipid_Phosphate_FormReg"/>
</dbReference>
<dbReference type="AlphaFoldDB" id="S8EF27"/>
<dbReference type="eggNOG" id="ENOG502QUXS">
    <property type="taxonomic scope" value="Eukaryota"/>
</dbReference>